<comment type="similarity">
    <text evidence="1">Belongs to the universal ribosomal protein uL5 family.</text>
</comment>
<evidence type="ECO:0000256" key="3">
    <source>
        <dbReference type="ARBA" id="ARBA00023274"/>
    </source>
</evidence>
<gene>
    <name evidence="4" type="ORF">CQW23_21908</name>
</gene>
<keyword evidence="3" id="KW-0687">Ribonucleoprotein</keyword>
<comment type="caution">
    <text evidence="4">The sequence shown here is derived from an EMBL/GenBank/DDBJ whole genome shotgun (WGS) entry which is preliminary data.</text>
</comment>
<reference evidence="4 5" key="1">
    <citation type="journal article" date="2017" name="Genome Biol.">
        <title>New reference genome sequences of hot pepper reveal the massive evolution of plant disease-resistance genes by retroduplication.</title>
        <authorList>
            <person name="Kim S."/>
            <person name="Park J."/>
            <person name="Yeom S.I."/>
            <person name="Kim Y.M."/>
            <person name="Seo E."/>
            <person name="Kim K.T."/>
            <person name="Kim M.S."/>
            <person name="Lee J.M."/>
            <person name="Cheong K."/>
            <person name="Shin H.S."/>
            <person name="Kim S.B."/>
            <person name="Han K."/>
            <person name="Lee J."/>
            <person name="Park M."/>
            <person name="Lee H.A."/>
            <person name="Lee H.Y."/>
            <person name="Lee Y."/>
            <person name="Oh S."/>
            <person name="Lee J.H."/>
            <person name="Choi E."/>
            <person name="Choi E."/>
            <person name="Lee S.E."/>
            <person name="Jeon J."/>
            <person name="Kim H."/>
            <person name="Choi G."/>
            <person name="Song H."/>
            <person name="Lee J."/>
            <person name="Lee S.C."/>
            <person name="Kwon J.K."/>
            <person name="Lee H.Y."/>
            <person name="Koo N."/>
            <person name="Hong Y."/>
            <person name="Kim R.W."/>
            <person name="Kang W.H."/>
            <person name="Huh J.H."/>
            <person name="Kang B.C."/>
            <person name="Yang T.J."/>
            <person name="Lee Y.H."/>
            <person name="Bennetzen J.L."/>
            <person name="Choi D."/>
        </authorList>
    </citation>
    <scope>NUCLEOTIDE SEQUENCE [LARGE SCALE GENOMIC DNA]</scope>
    <source>
        <strain evidence="5">cv. PBC81</strain>
    </source>
</reference>
<evidence type="ECO:0000313" key="5">
    <source>
        <dbReference type="Proteomes" id="UP000224567"/>
    </source>
</evidence>
<evidence type="ECO:0000256" key="2">
    <source>
        <dbReference type="ARBA" id="ARBA00022980"/>
    </source>
</evidence>
<dbReference type="EMBL" id="MLFT02000009">
    <property type="protein sequence ID" value="PHT38335.1"/>
    <property type="molecule type" value="Genomic_DNA"/>
</dbReference>
<proteinExistence type="inferred from homology"/>
<keyword evidence="2 4" id="KW-0689">Ribosomal protein</keyword>
<organism evidence="4 5">
    <name type="scientific">Capsicum baccatum</name>
    <name type="common">Peruvian pepper</name>
    <dbReference type="NCBI Taxonomy" id="33114"/>
    <lineage>
        <taxon>Eukaryota</taxon>
        <taxon>Viridiplantae</taxon>
        <taxon>Streptophyta</taxon>
        <taxon>Embryophyta</taxon>
        <taxon>Tracheophyta</taxon>
        <taxon>Spermatophyta</taxon>
        <taxon>Magnoliopsida</taxon>
        <taxon>eudicotyledons</taxon>
        <taxon>Gunneridae</taxon>
        <taxon>Pentapetalae</taxon>
        <taxon>asterids</taxon>
        <taxon>lamiids</taxon>
        <taxon>Solanales</taxon>
        <taxon>Solanaceae</taxon>
        <taxon>Solanoideae</taxon>
        <taxon>Capsiceae</taxon>
        <taxon>Capsicum</taxon>
    </lineage>
</organism>
<dbReference type="OrthoDB" id="1734943at2759"/>
<dbReference type="AlphaFoldDB" id="A0A2G2VZD7"/>
<dbReference type="Proteomes" id="UP000224567">
    <property type="component" value="Unassembled WGS sequence"/>
</dbReference>
<dbReference type="Gene3D" id="3.30.1440.10">
    <property type="match status" value="1"/>
</dbReference>
<dbReference type="GO" id="GO:1990904">
    <property type="term" value="C:ribonucleoprotein complex"/>
    <property type="evidence" value="ECO:0007669"/>
    <property type="project" value="UniProtKB-KW"/>
</dbReference>
<dbReference type="InterPro" id="IPR002132">
    <property type="entry name" value="Ribosomal_uL5"/>
</dbReference>
<dbReference type="PANTHER" id="PTHR11994">
    <property type="entry name" value="60S RIBOSOMAL PROTEIN L11-RELATED"/>
    <property type="match status" value="1"/>
</dbReference>
<dbReference type="GO" id="GO:0005840">
    <property type="term" value="C:ribosome"/>
    <property type="evidence" value="ECO:0007669"/>
    <property type="project" value="UniProtKB-KW"/>
</dbReference>
<evidence type="ECO:0000313" key="4">
    <source>
        <dbReference type="EMBL" id="PHT38335.1"/>
    </source>
</evidence>
<dbReference type="STRING" id="33114.A0A2G2VZD7"/>
<dbReference type="GO" id="GO:0003735">
    <property type="term" value="F:structural constituent of ribosome"/>
    <property type="evidence" value="ECO:0007669"/>
    <property type="project" value="InterPro"/>
</dbReference>
<dbReference type="GO" id="GO:0006412">
    <property type="term" value="P:translation"/>
    <property type="evidence" value="ECO:0007669"/>
    <property type="project" value="InterPro"/>
</dbReference>
<name>A0A2G2VZD7_CAPBA</name>
<dbReference type="SUPFAM" id="SSF55282">
    <property type="entry name" value="RL5-like"/>
    <property type="match status" value="1"/>
</dbReference>
<sequence>MQLPESGLMVKEYELLRKNFSEIGCFGFGIQENIDLRIKYDPSTSIYGEFPSLSSLGASFYSQLKDSELNSQLNTG</sequence>
<evidence type="ECO:0000256" key="1">
    <source>
        <dbReference type="ARBA" id="ARBA00008553"/>
    </source>
</evidence>
<dbReference type="InterPro" id="IPR022803">
    <property type="entry name" value="Ribosomal_uL5_dom_sf"/>
</dbReference>
<keyword evidence="5" id="KW-1185">Reference proteome</keyword>
<protein>
    <submittedName>
        <fullName evidence="4">60S ribosomal protein L11</fullName>
    </submittedName>
</protein>
<accession>A0A2G2VZD7</accession>
<reference evidence="5" key="2">
    <citation type="journal article" date="2017" name="J. Anim. Genet.">
        <title>Multiple reference genome sequences of hot pepper reveal the massive evolution of plant disease resistance genes by retroduplication.</title>
        <authorList>
            <person name="Kim S."/>
            <person name="Park J."/>
            <person name="Yeom S.-I."/>
            <person name="Kim Y.-M."/>
            <person name="Seo E."/>
            <person name="Kim K.-T."/>
            <person name="Kim M.-S."/>
            <person name="Lee J.M."/>
            <person name="Cheong K."/>
            <person name="Shin H.-S."/>
            <person name="Kim S.-B."/>
            <person name="Han K."/>
            <person name="Lee J."/>
            <person name="Park M."/>
            <person name="Lee H.-A."/>
            <person name="Lee H.-Y."/>
            <person name="Lee Y."/>
            <person name="Oh S."/>
            <person name="Lee J.H."/>
            <person name="Choi E."/>
            <person name="Choi E."/>
            <person name="Lee S.E."/>
            <person name="Jeon J."/>
            <person name="Kim H."/>
            <person name="Choi G."/>
            <person name="Song H."/>
            <person name="Lee J."/>
            <person name="Lee S.-C."/>
            <person name="Kwon J.-K."/>
            <person name="Lee H.-Y."/>
            <person name="Koo N."/>
            <person name="Hong Y."/>
            <person name="Kim R.W."/>
            <person name="Kang W.-H."/>
            <person name="Huh J.H."/>
            <person name="Kang B.-C."/>
            <person name="Yang T.-J."/>
            <person name="Lee Y.-H."/>
            <person name="Bennetzen J.L."/>
            <person name="Choi D."/>
        </authorList>
    </citation>
    <scope>NUCLEOTIDE SEQUENCE [LARGE SCALE GENOMIC DNA]</scope>
    <source>
        <strain evidence="5">cv. PBC81</strain>
    </source>
</reference>